<proteinExistence type="predicted"/>
<dbReference type="RefSeq" id="WP_312640007.1">
    <property type="nucleotide sequence ID" value="NZ_CP116967.1"/>
</dbReference>
<evidence type="ECO:0000259" key="1">
    <source>
        <dbReference type="Pfam" id="PF01841"/>
    </source>
</evidence>
<dbReference type="AlphaFoldDB" id="A0AA96G801"/>
<dbReference type="PANTHER" id="PTHR33490:SF3">
    <property type="entry name" value="CONSERVED INTEGRAL MEMBRANE PROTEIN"/>
    <property type="match status" value="1"/>
</dbReference>
<gene>
    <name evidence="2" type="ORF">PP769_10520</name>
</gene>
<dbReference type="Pfam" id="PF01841">
    <property type="entry name" value="Transglut_core"/>
    <property type="match status" value="1"/>
</dbReference>
<evidence type="ECO:0000313" key="3">
    <source>
        <dbReference type="Proteomes" id="UP001302719"/>
    </source>
</evidence>
<dbReference type="KEGG" id="nall:PP769_10520"/>
<dbReference type="Proteomes" id="UP001302719">
    <property type="component" value="Chromosome"/>
</dbReference>
<dbReference type="InterPro" id="IPR038765">
    <property type="entry name" value="Papain-like_cys_pep_sf"/>
</dbReference>
<sequence length="210" mass="23586">MQKYLESTYYIDWRTANILSLARELSETCQDSLQFARVCFQFVRDNIQHSFDYALNPVTCKASDVLKHGTGYCYAKSHLLAALLRARGIPTGLCYQRLTIAHNTPPFCLHGLNALYLKEFGWHRVDARGNKAGVHASFCPLVEQLAFPIRTEGEADVPGIWAEPLPEVISVLENSTNYQAVAENLPDLEIVGEKFSSYLNDDSFKGVTHV</sequence>
<keyword evidence="3" id="KW-1185">Reference proteome</keyword>
<accession>A0AA96G801</accession>
<reference evidence="2 3" key="1">
    <citation type="submission" date="2023-01" db="EMBL/GenBank/DDBJ databases">
        <title>Cultivation and genomic characterization of new, ubiquitous marine nitrite-oxidizing bacteria from the Nitrospirales.</title>
        <authorList>
            <person name="Mueller A.J."/>
            <person name="Daebeler A."/>
            <person name="Herbold C.W."/>
            <person name="Kirkegaard R.H."/>
            <person name="Daims H."/>
        </authorList>
    </citation>
    <scope>NUCLEOTIDE SEQUENCE [LARGE SCALE GENOMIC DNA]</scope>
    <source>
        <strain evidence="2 3">VA</strain>
    </source>
</reference>
<dbReference type="SUPFAM" id="SSF54001">
    <property type="entry name" value="Cysteine proteinases"/>
    <property type="match status" value="1"/>
</dbReference>
<feature type="domain" description="Transglutaminase-like" evidence="1">
    <location>
        <begin position="20"/>
        <end position="127"/>
    </location>
</feature>
<organism evidence="2 3">
    <name type="scientific">Candidatus Nitrospira allomarina</name>
    <dbReference type="NCBI Taxonomy" id="3020900"/>
    <lineage>
        <taxon>Bacteria</taxon>
        <taxon>Pseudomonadati</taxon>
        <taxon>Nitrospirota</taxon>
        <taxon>Nitrospiria</taxon>
        <taxon>Nitrospirales</taxon>
        <taxon>Nitrospiraceae</taxon>
        <taxon>Nitrospira</taxon>
    </lineage>
</organism>
<dbReference type="Gene3D" id="3.10.620.30">
    <property type="match status" value="1"/>
</dbReference>
<dbReference type="PANTHER" id="PTHR33490">
    <property type="entry name" value="BLR5614 PROTEIN-RELATED"/>
    <property type="match status" value="1"/>
</dbReference>
<name>A0AA96G801_9BACT</name>
<dbReference type="InterPro" id="IPR002931">
    <property type="entry name" value="Transglutaminase-like"/>
</dbReference>
<dbReference type="EMBL" id="CP116967">
    <property type="protein sequence ID" value="WNM56417.1"/>
    <property type="molecule type" value="Genomic_DNA"/>
</dbReference>
<protein>
    <submittedName>
        <fullName evidence="2">Transglutaminase family protein</fullName>
    </submittedName>
</protein>
<evidence type="ECO:0000313" key="2">
    <source>
        <dbReference type="EMBL" id="WNM56417.1"/>
    </source>
</evidence>